<feature type="transmembrane region" description="Helical" evidence="8">
    <location>
        <begin position="20"/>
        <end position="42"/>
    </location>
</feature>
<dbReference type="GO" id="GO:0046872">
    <property type="term" value="F:metal ion binding"/>
    <property type="evidence" value="ECO:0007669"/>
    <property type="project" value="UniProtKB-KW"/>
</dbReference>
<organism evidence="9 10">
    <name type="scientific">Candidatus Avidehalobacter gallistercoris</name>
    <dbReference type="NCBI Taxonomy" id="2840694"/>
    <lineage>
        <taxon>Bacteria</taxon>
        <taxon>Bacillati</taxon>
        <taxon>Bacillota</taxon>
        <taxon>Clostridia</taxon>
        <taxon>Eubacteriales</taxon>
        <taxon>Peptococcaceae</taxon>
        <taxon>Peptococcaceae incertae sedis</taxon>
        <taxon>Candidatus Avidehalobacter</taxon>
    </lineage>
</organism>
<dbReference type="NCBIfam" id="TIGR01065">
    <property type="entry name" value="hlyIII"/>
    <property type="match status" value="1"/>
</dbReference>
<dbReference type="Pfam" id="PF03006">
    <property type="entry name" value="HlyIII"/>
    <property type="match status" value="1"/>
</dbReference>
<feature type="transmembrane region" description="Helical" evidence="8">
    <location>
        <begin position="165"/>
        <end position="184"/>
    </location>
</feature>
<gene>
    <name evidence="9" type="ORF">IAB00_01510</name>
</gene>
<keyword evidence="7" id="KW-0479">Metal-binding</keyword>
<comment type="similarity">
    <text evidence="2">Belongs to the UPF0073 (Hly-III) family.</text>
</comment>
<feature type="transmembrane region" description="Helical" evidence="8">
    <location>
        <begin position="141"/>
        <end position="159"/>
    </location>
</feature>
<evidence type="ECO:0000256" key="8">
    <source>
        <dbReference type="SAM" id="Phobius"/>
    </source>
</evidence>
<dbReference type="GO" id="GO:0005886">
    <property type="term" value="C:plasma membrane"/>
    <property type="evidence" value="ECO:0007669"/>
    <property type="project" value="UniProtKB-SubCell"/>
</dbReference>
<evidence type="ECO:0000256" key="2">
    <source>
        <dbReference type="ARBA" id="ARBA00008488"/>
    </source>
</evidence>
<dbReference type="Proteomes" id="UP000824124">
    <property type="component" value="Unassembled WGS sequence"/>
</dbReference>
<feature type="transmembrane region" description="Helical" evidence="8">
    <location>
        <begin position="109"/>
        <end position="129"/>
    </location>
</feature>
<dbReference type="GO" id="GO:0140911">
    <property type="term" value="F:pore-forming activity"/>
    <property type="evidence" value="ECO:0007669"/>
    <property type="project" value="InterPro"/>
</dbReference>
<evidence type="ECO:0000256" key="4">
    <source>
        <dbReference type="ARBA" id="ARBA00022692"/>
    </source>
</evidence>
<dbReference type="PANTHER" id="PTHR20855:SF3">
    <property type="entry name" value="LD03007P"/>
    <property type="match status" value="1"/>
</dbReference>
<reference evidence="9" key="1">
    <citation type="submission" date="2020-10" db="EMBL/GenBank/DDBJ databases">
        <authorList>
            <person name="Gilroy R."/>
        </authorList>
    </citation>
    <scope>NUCLEOTIDE SEQUENCE</scope>
    <source>
        <strain evidence="9">2830</strain>
    </source>
</reference>
<dbReference type="PANTHER" id="PTHR20855">
    <property type="entry name" value="ADIPOR/PROGESTIN RECEPTOR-RELATED"/>
    <property type="match status" value="1"/>
</dbReference>
<comment type="caution">
    <text evidence="9">The sequence shown here is derived from an EMBL/GenBank/DDBJ whole genome shotgun (WGS) entry which is preliminary data.</text>
</comment>
<evidence type="ECO:0000256" key="3">
    <source>
        <dbReference type="ARBA" id="ARBA00022475"/>
    </source>
</evidence>
<feature type="binding site" evidence="7">
    <location>
        <position position="71"/>
    </location>
    <ligand>
        <name>Zn(2+)</name>
        <dbReference type="ChEBI" id="CHEBI:29105"/>
    </ligand>
</feature>
<evidence type="ECO:0000256" key="6">
    <source>
        <dbReference type="ARBA" id="ARBA00023136"/>
    </source>
</evidence>
<evidence type="ECO:0000313" key="10">
    <source>
        <dbReference type="Proteomes" id="UP000824124"/>
    </source>
</evidence>
<accession>A0A9D1HIX5</accession>
<evidence type="ECO:0000256" key="7">
    <source>
        <dbReference type="PIRSR" id="PIRSR604254-1"/>
    </source>
</evidence>
<keyword evidence="7" id="KW-0862">Zinc</keyword>
<evidence type="ECO:0000256" key="1">
    <source>
        <dbReference type="ARBA" id="ARBA00004651"/>
    </source>
</evidence>
<keyword evidence="3" id="KW-1003">Cell membrane</keyword>
<protein>
    <submittedName>
        <fullName evidence="9">Hemolysin III family protein</fullName>
    </submittedName>
</protein>
<dbReference type="AlphaFoldDB" id="A0A9D1HIX5"/>
<feature type="binding site" evidence="7">
    <location>
        <position position="193"/>
    </location>
    <ligand>
        <name>Zn(2+)</name>
        <dbReference type="ChEBI" id="CHEBI:29105"/>
    </ligand>
</feature>
<dbReference type="InterPro" id="IPR005744">
    <property type="entry name" value="Hy-lIII"/>
</dbReference>
<keyword evidence="4 8" id="KW-0812">Transmembrane</keyword>
<feature type="transmembrane region" description="Helical" evidence="8">
    <location>
        <begin position="48"/>
        <end position="72"/>
    </location>
</feature>
<reference evidence="9" key="2">
    <citation type="journal article" date="2021" name="PeerJ">
        <title>Extensive microbial diversity within the chicken gut microbiome revealed by metagenomics and culture.</title>
        <authorList>
            <person name="Gilroy R."/>
            <person name="Ravi A."/>
            <person name="Getino M."/>
            <person name="Pursley I."/>
            <person name="Horton D.L."/>
            <person name="Alikhan N.F."/>
            <person name="Baker D."/>
            <person name="Gharbi K."/>
            <person name="Hall N."/>
            <person name="Watson M."/>
            <person name="Adriaenssens E.M."/>
            <person name="Foster-Nyarko E."/>
            <person name="Jarju S."/>
            <person name="Secka A."/>
            <person name="Antonio M."/>
            <person name="Oren A."/>
            <person name="Chaudhuri R.R."/>
            <person name="La Ragione R."/>
            <person name="Hildebrand F."/>
            <person name="Pallen M.J."/>
        </authorList>
    </citation>
    <scope>NUCLEOTIDE SEQUENCE</scope>
    <source>
        <strain evidence="9">2830</strain>
    </source>
</reference>
<comment type="subcellular location">
    <subcellularLocation>
        <location evidence="1">Cell membrane</location>
        <topology evidence="1">Multi-pass membrane protein</topology>
    </subcellularLocation>
</comment>
<keyword evidence="6 8" id="KW-0472">Membrane</keyword>
<dbReference type="EMBL" id="DVMH01000009">
    <property type="protein sequence ID" value="HIU09925.1"/>
    <property type="molecule type" value="Genomic_DNA"/>
</dbReference>
<evidence type="ECO:0000256" key="5">
    <source>
        <dbReference type="ARBA" id="ARBA00022989"/>
    </source>
</evidence>
<proteinExistence type="inferred from homology"/>
<name>A0A9D1HIX5_9FIRM</name>
<keyword evidence="5 8" id="KW-1133">Transmembrane helix</keyword>
<evidence type="ECO:0000313" key="9">
    <source>
        <dbReference type="EMBL" id="HIU09925.1"/>
    </source>
</evidence>
<sequence>MDIDVANFNRQSPKEELYNAISHGLGTVLAIAGLPVLVVWAAIHGDAMSVVCASLYGASLVMLYLFSTLYHAITNRSAKRVLQVFDHCSIFILILGTYIPVTLGLIRGALGWTLFGLNVAAAVVGIVLNAVSVKKFHKFSLLMYLLMGWSVLPAVWPLLSVLPAAGFALALLGGVLYTVGVYFYRREDKRFMHLIWHFFVLGGSVAHYFLVLFYCLNSPVA</sequence>
<dbReference type="InterPro" id="IPR004254">
    <property type="entry name" value="AdipoR/HlyIII-related"/>
</dbReference>
<feature type="transmembrane region" description="Helical" evidence="8">
    <location>
        <begin position="84"/>
        <end position="103"/>
    </location>
</feature>
<feature type="binding site" evidence="7">
    <location>
        <position position="197"/>
    </location>
    <ligand>
        <name>Zn(2+)</name>
        <dbReference type="ChEBI" id="CHEBI:29105"/>
    </ligand>
</feature>
<feature type="transmembrane region" description="Helical" evidence="8">
    <location>
        <begin position="196"/>
        <end position="216"/>
    </location>
</feature>